<organism evidence="3 4">
    <name type="scientific">Phaeodactylibacter luteus</name>
    <dbReference type="NCBI Taxonomy" id="1564516"/>
    <lineage>
        <taxon>Bacteria</taxon>
        <taxon>Pseudomonadati</taxon>
        <taxon>Bacteroidota</taxon>
        <taxon>Saprospiria</taxon>
        <taxon>Saprospirales</taxon>
        <taxon>Haliscomenobacteraceae</taxon>
        <taxon>Phaeodactylibacter</taxon>
    </lineage>
</organism>
<dbReference type="Pfam" id="PF11412">
    <property type="entry name" value="DsbD_N"/>
    <property type="match status" value="1"/>
</dbReference>
<evidence type="ECO:0000259" key="2">
    <source>
        <dbReference type="Pfam" id="PF11412"/>
    </source>
</evidence>
<feature type="signal peptide" evidence="1">
    <location>
        <begin position="1"/>
        <end position="20"/>
    </location>
</feature>
<feature type="domain" description="Thiol:disulfide interchange protein DsbD N-terminal" evidence="2">
    <location>
        <begin position="27"/>
        <end position="144"/>
    </location>
</feature>
<keyword evidence="4" id="KW-1185">Reference proteome</keyword>
<evidence type="ECO:0000256" key="1">
    <source>
        <dbReference type="SAM" id="SignalP"/>
    </source>
</evidence>
<comment type="caution">
    <text evidence="3">The sequence shown here is derived from an EMBL/GenBank/DDBJ whole genome shotgun (WGS) entry which is preliminary data.</text>
</comment>
<feature type="chain" id="PRO_5023131987" description="Thiol:disulfide interchange protein DsbD N-terminal domain-containing protein" evidence="1">
    <location>
        <begin position="21"/>
        <end position="151"/>
    </location>
</feature>
<dbReference type="EMBL" id="VOOR01000053">
    <property type="protein sequence ID" value="TXB61579.1"/>
    <property type="molecule type" value="Genomic_DNA"/>
</dbReference>
<dbReference type="InterPro" id="IPR036929">
    <property type="entry name" value="DsbDN_sf"/>
</dbReference>
<name>A0A5C6RHZ7_9BACT</name>
<dbReference type="InterPro" id="IPR028250">
    <property type="entry name" value="DsbDN"/>
</dbReference>
<dbReference type="RefSeq" id="WP_147169053.1">
    <property type="nucleotide sequence ID" value="NZ_VOOR01000053.1"/>
</dbReference>
<gene>
    <name evidence="3" type="ORF">FRY97_18470</name>
</gene>
<reference evidence="3 4" key="1">
    <citation type="submission" date="2019-08" db="EMBL/GenBank/DDBJ databases">
        <title>Genome of Phaeodactylibacter luteus.</title>
        <authorList>
            <person name="Bowman J.P."/>
        </authorList>
    </citation>
    <scope>NUCLEOTIDE SEQUENCE [LARGE SCALE GENOMIC DNA]</scope>
    <source>
        <strain evidence="3 4">KCTC 42180</strain>
    </source>
</reference>
<dbReference type="AlphaFoldDB" id="A0A5C6RHZ7"/>
<evidence type="ECO:0000313" key="3">
    <source>
        <dbReference type="EMBL" id="TXB61579.1"/>
    </source>
</evidence>
<sequence>MRPTLCALFLLLSIALPAQGQPSYVTWTFSAAQQEGQVYLLTFTADIEPGWYLYAQEIDEGGPIPTTIAFDEHSGLESFGSILEEGEAVSGFDEMFQMDIKKFKRKVVFTQEVTLKPGTRSLTGYVEYMTCNDEMCLPPREMAFAFSFEKG</sequence>
<evidence type="ECO:0000313" key="4">
    <source>
        <dbReference type="Proteomes" id="UP000321580"/>
    </source>
</evidence>
<dbReference type="OrthoDB" id="767251at2"/>
<protein>
    <recommendedName>
        <fullName evidence="2">Thiol:disulfide interchange protein DsbD N-terminal domain-containing protein</fullName>
    </recommendedName>
</protein>
<dbReference type="Proteomes" id="UP000321580">
    <property type="component" value="Unassembled WGS sequence"/>
</dbReference>
<keyword evidence="1" id="KW-0732">Signal</keyword>
<accession>A0A5C6RHZ7</accession>
<proteinExistence type="predicted"/>
<dbReference type="Gene3D" id="2.60.40.1250">
    <property type="entry name" value="Thiol:disulfide interchange protein DsbD, N-terminal domain"/>
    <property type="match status" value="1"/>
</dbReference>